<reference evidence="2 3" key="1">
    <citation type="submission" date="2014-06" db="EMBL/GenBank/DDBJ databases">
        <authorList>
            <consortium name="DOE Joint Genome Institute"/>
            <person name="Kuo A."/>
            <person name="Kohler A."/>
            <person name="Nagy L.G."/>
            <person name="Floudas D."/>
            <person name="Copeland A."/>
            <person name="Barry K.W."/>
            <person name="Cichocki N."/>
            <person name="Veneault-Fourrey C."/>
            <person name="LaButti K."/>
            <person name="Lindquist E.A."/>
            <person name="Lipzen A."/>
            <person name="Lundell T."/>
            <person name="Morin E."/>
            <person name="Murat C."/>
            <person name="Sun H."/>
            <person name="Tunlid A."/>
            <person name="Henrissat B."/>
            <person name="Grigoriev I.V."/>
            <person name="Hibbett D.S."/>
            <person name="Martin F."/>
            <person name="Nordberg H.P."/>
            <person name="Cantor M.N."/>
            <person name="Hua S.X."/>
        </authorList>
    </citation>
    <scope>NUCLEOTIDE SEQUENCE [LARGE SCALE GENOMIC DNA]</scope>
    <source>
        <strain evidence="2 3">ATCC 200175</strain>
    </source>
</reference>
<proteinExistence type="predicted"/>
<name>A0A0C9T8P9_PAXIN</name>
<protein>
    <submittedName>
        <fullName evidence="2">Uncharacterized protein</fullName>
    </submittedName>
</protein>
<gene>
    <name evidence="2" type="ORF">PAXINDRAFT_19295</name>
</gene>
<feature type="compositionally biased region" description="Basic and acidic residues" evidence="1">
    <location>
        <begin position="1"/>
        <end position="20"/>
    </location>
</feature>
<accession>A0A0C9T8P9</accession>
<evidence type="ECO:0000313" key="2">
    <source>
        <dbReference type="EMBL" id="KIJ07518.1"/>
    </source>
</evidence>
<feature type="region of interest" description="Disordered" evidence="1">
    <location>
        <begin position="1"/>
        <end position="30"/>
    </location>
</feature>
<dbReference type="AlphaFoldDB" id="A0A0C9T8P9"/>
<dbReference type="EMBL" id="KN819865">
    <property type="protein sequence ID" value="KIJ07518.1"/>
    <property type="molecule type" value="Genomic_DNA"/>
</dbReference>
<dbReference type="Proteomes" id="UP000053647">
    <property type="component" value="Unassembled WGS sequence"/>
</dbReference>
<evidence type="ECO:0000313" key="3">
    <source>
        <dbReference type="Proteomes" id="UP000053647"/>
    </source>
</evidence>
<keyword evidence="3" id="KW-1185">Reference proteome</keyword>
<reference evidence="3" key="2">
    <citation type="submission" date="2015-01" db="EMBL/GenBank/DDBJ databases">
        <title>Evolutionary Origins and Diversification of the Mycorrhizal Mutualists.</title>
        <authorList>
            <consortium name="DOE Joint Genome Institute"/>
            <consortium name="Mycorrhizal Genomics Consortium"/>
            <person name="Kohler A."/>
            <person name="Kuo A."/>
            <person name="Nagy L.G."/>
            <person name="Floudas D."/>
            <person name="Copeland A."/>
            <person name="Barry K.W."/>
            <person name="Cichocki N."/>
            <person name="Veneault-Fourrey C."/>
            <person name="LaButti K."/>
            <person name="Lindquist E.A."/>
            <person name="Lipzen A."/>
            <person name="Lundell T."/>
            <person name="Morin E."/>
            <person name="Murat C."/>
            <person name="Riley R."/>
            <person name="Ohm R."/>
            <person name="Sun H."/>
            <person name="Tunlid A."/>
            <person name="Henrissat B."/>
            <person name="Grigoriev I.V."/>
            <person name="Hibbett D.S."/>
            <person name="Martin F."/>
        </authorList>
    </citation>
    <scope>NUCLEOTIDE SEQUENCE [LARGE SCALE GENOMIC DNA]</scope>
    <source>
        <strain evidence="3">ATCC 200175</strain>
    </source>
</reference>
<organism evidence="2 3">
    <name type="scientific">Paxillus involutus ATCC 200175</name>
    <dbReference type="NCBI Taxonomy" id="664439"/>
    <lineage>
        <taxon>Eukaryota</taxon>
        <taxon>Fungi</taxon>
        <taxon>Dikarya</taxon>
        <taxon>Basidiomycota</taxon>
        <taxon>Agaricomycotina</taxon>
        <taxon>Agaricomycetes</taxon>
        <taxon>Agaricomycetidae</taxon>
        <taxon>Boletales</taxon>
        <taxon>Paxilineae</taxon>
        <taxon>Paxillaceae</taxon>
        <taxon>Paxillus</taxon>
    </lineage>
</organism>
<dbReference type="OrthoDB" id="2683678at2759"/>
<evidence type="ECO:0000256" key="1">
    <source>
        <dbReference type="SAM" id="MobiDB-lite"/>
    </source>
</evidence>
<dbReference type="HOGENOM" id="CLU_1860038_0_0_1"/>
<sequence length="144" mass="16659">MSSHLMDHSQEHPSHTENHSSQKKRQPKVEHFGPLQEKIQAYRTAIYSIDYNSPPKLYQLFDLILNDPRGGPLFRRWIEDQAVDMVSNKVYNEMDDVKDALRGTISLITEFLMTWDINLTMDHIVDESAPTLHRLLESAIVRGG</sequence>